<dbReference type="InterPro" id="IPR055414">
    <property type="entry name" value="LRR_R13L4/SHOC2-like"/>
</dbReference>
<evidence type="ECO:0000256" key="9">
    <source>
        <dbReference type="ARBA" id="ARBA00023136"/>
    </source>
</evidence>
<keyword evidence="10" id="KW-0325">Glycoprotein</keyword>
<name>A0AA35VAT1_LACSI</name>
<dbReference type="Pfam" id="PF13855">
    <property type="entry name" value="LRR_8"/>
    <property type="match status" value="1"/>
</dbReference>
<feature type="signal peptide" evidence="12">
    <location>
        <begin position="1"/>
        <end position="27"/>
    </location>
</feature>
<evidence type="ECO:0000256" key="2">
    <source>
        <dbReference type="ARBA" id="ARBA00009592"/>
    </source>
</evidence>
<keyword evidence="16" id="KW-1185">Reference proteome</keyword>
<evidence type="ECO:0000256" key="4">
    <source>
        <dbReference type="ARBA" id="ARBA00022614"/>
    </source>
</evidence>
<evidence type="ECO:0000256" key="11">
    <source>
        <dbReference type="SAM" id="Phobius"/>
    </source>
</evidence>
<dbReference type="SUPFAM" id="SSF52047">
    <property type="entry name" value="RNI-like"/>
    <property type="match status" value="1"/>
</dbReference>
<evidence type="ECO:0008006" key="17">
    <source>
        <dbReference type="Google" id="ProtNLM"/>
    </source>
</evidence>
<keyword evidence="6 12" id="KW-0732">Signal</keyword>
<dbReference type="AlphaFoldDB" id="A0AA35VAT1"/>
<evidence type="ECO:0000256" key="1">
    <source>
        <dbReference type="ARBA" id="ARBA00004251"/>
    </source>
</evidence>
<keyword evidence="3" id="KW-1003">Cell membrane</keyword>
<dbReference type="PANTHER" id="PTHR48063:SF106">
    <property type="entry name" value="LEUCINE-RICH REPEAT DOMAIN, L DOMAIN-LIKE PROTEIN-RELATED"/>
    <property type="match status" value="1"/>
</dbReference>
<dbReference type="Gene3D" id="3.80.10.10">
    <property type="entry name" value="Ribonuclease Inhibitor"/>
    <property type="match status" value="7"/>
</dbReference>
<dbReference type="GO" id="GO:0051707">
    <property type="term" value="P:response to other organism"/>
    <property type="evidence" value="ECO:0007669"/>
    <property type="project" value="UniProtKB-ARBA"/>
</dbReference>
<evidence type="ECO:0000256" key="12">
    <source>
        <dbReference type="SAM" id="SignalP"/>
    </source>
</evidence>
<dbReference type="SMART" id="SM00369">
    <property type="entry name" value="LRR_TYP"/>
    <property type="match status" value="10"/>
</dbReference>
<feature type="domain" description="Leucine-rich repeat-containing N-terminal plant-type" evidence="13">
    <location>
        <begin position="38"/>
        <end position="74"/>
    </location>
</feature>
<comment type="subcellular location">
    <subcellularLocation>
        <location evidence="1">Cell membrane</location>
        <topology evidence="1">Single-pass type I membrane protein</topology>
    </subcellularLocation>
</comment>
<dbReference type="InterPro" id="IPR032675">
    <property type="entry name" value="LRR_dom_sf"/>
</dbReference>
<dbReference type="InterPro" id="IPR001611">
    <property type="entry name" value="Leu-rich_rpt"/>
</dbReference>
<evidence type="ECO:0000313" key="16">
    <source>
        <dbReference type="Proteomes" id="UP001177003"/>
    </source>
</evidence>
<sequence length="1041" mass="116262">MGNQRGLGLHIISVTIFLVATTSTCLGVQTTSEGCFEHERLALLKFKRSFKDDLELLSSWVVNDCCRWETIHCDSVTGHVDSLFLRGMSSSFPPNQYYLDPECDFLDGNELKYSLADLRHLKYLDLSGNYFGRSRIPKFIGSFKQLVYLNLSHAGFEGIIPHHFGNLSNLKVHDLSSNYGLVVDDMAWTYGLSSLEHLDLSSLYLSGAHNLHMVFFMIPSLKGLSLSYCGLSNVDLDPLLNSSRMIPNIKHLDLGFNNFEGPLPAFFKNMTSLAFLDLSNFNLSLAWNFANLLNMIPSLSKLYLSSCGLDKTFLSPLHLNFSILSNIQHLDLSKNSIEGTFPSVLTNMSCVSVLDHSGDKLNSLVPSMPNLLELELSSNKFKKIEQIGIWRLCRLKRLSASFNNFDKEMSHTPTNTSECSQYALEELHLSFGLNGTIPDSFRRLVNLRNLHQSSNGLTGSMPYLLRKLRFLEVLDISNNKLTGPISAFHGKLSKLDLSFNQLNDSIPDSLGKLASLTDLYIRNNRLTGPIPASLGRLISLQSLSMSRNFLNGTIPVSMGKLAKFHSLDVCGNVLGVIFEAHFANLSKLKYLDTTSNTKLTLNISPEWIPPFKLIGLHLSSCNIANGFPQWLRNQRKLKTLVLSNATISGPLPTWLRKTPIIPLLDLSHNKLNGPLTNLPNGGNHDLTGDGVTAVLHLQNNFFNGLIPRSLCTRKDLNYLDLSRNMLTGKIPECLENMQGLRTMKFSSNRLSGVIPSSIGLNSRLNWLDLNDNNFTGELPHELGNLTKLNVLDLGDNNFSGNIPDWIGENLTSLMVLRLHKNNFSGGIPRSLCKTANLQILDVTGNNLTGTIPKCLGQLNAMINSSRVALHRQEINIDENVIQILKGPDHEYTHTWDIIFNMDLSNNKLVGEIPVELTALKMLVGLNLSYNHLSGSIPDSIGNMSKNEDLCGAPLPKNCSNHEDSTTTIKNRHEESDGQTKVWFYVDVMSGFATGFWGVIGVLLFKKQWRWKLFRLADETMDKIYVVVMVRVAKMKRGRETI</sequence>
<evidence type="ECO:0000256" key="3">
    <source>
        <dbReference type="ARBA" id="ARBA00022475"/>
    </source>
</evidence>
<feature type="domain" description="Disease resistance R13L4/SHOC-2-like LRR" evidence="14">
    <location>
        <begin position="442"/>
        <end position="636"/>
    </location>
</feature>
<feature type="chain" id="PRO_5041434136" description="Leucine-rich repeat-containing N-terminal plant-type domain-containing protein" evidence="12">
    <location>
        <begin position="28"/>
        <end position="1041"/>
    </location>
</feature>
<dbReference type="Pfam" id="PF00560">
    <property type="entry name" value="LRR_1"/>
    <property type="match status" value="9"/>
</dbReference>
<dbReference type="EMBL" id="OX465077">
    <property type="protein sequence ID" value="CAI9270096.1"/>
    <property type="molecule type" value="Genomic_DNA"/>
</dbReference>
<evidence type="ECO:0000259" key="13">
    <source>
        <dbReference type="Pfam" id="PF08263"/>
    </source>
</evidence>
<evidence type="ECO:0000256" key="5">
    <source>
        <dbReference type="ARBA" id="ARBA00022692"/>
    </source>
</evidence>
<accession>A0AA35VAT1</accession>
<evidence type="ECO:0000313" key="15">
    <source>
        <dbReference type="EMBL" id="CAI9270096.1"/>
    </source>
</evidence>
<dbReference type="GO" id="GO:0006952">
    <property type="term" value="P:defense response"/>
    <property type="evidence" value="ECO:0007669"/>
    <property type="project" value="UniProtKB-ARBA"/>
</dbReference>
<dbReference type="InterPro" id="IPR046956">
    <property type="entry name" value="RLP23-like"/>
</dbReference>
<protein>
    <recommendedName>
        <fullName evidence="17">Leucine-rich repeat-containing N-terminal plant-type domain-containing protein</fullName>
    </recommendedName>
</protein>
<keyword evidence="8 11" id="KW-1133">Transmembrane helix</keyword>
<evidence type="ECO:0000256" key="7">
    <source>
        <dbReference type="ARBA" id="ARBA00022737"/>
    </source>
</evidence>
<dbReference type="InterPro" id="IPR003591">
    <property type="entry name" value="Leu-rich_rpt_typical-subtyp"/>
</dbReference>
<keyword evidence="7" id="KW-0677">Repeat</keyword>
<organism evidence="15 16">
    <name type="scientific">Lactuca saligna</name>
    <name type="common">Willowleaf lettuce</name>
    <dbReference type="NCBI Taxonomy" id="75948"/>
    <lineage>
        <taxon>Eukaryota</taxon>
        <taxon>Viridiplantae</taxon>
        <taxon>Streptophyta</taxon>
        <taxon>Embryophyta</taxon>
        <taxon>Tracheophyta</taxon>
        <taxon>Spermatophyta</taxon>
        <taxon>Magnoliopsida</taxon>
        <taxon>eudicotyledons</taxon>
        <taxon>Gunneridae</taxon>
        <taxon>Pentapetalae</taxon>
        <taxon>asterids</taxon>
        <taxon>campanulids</taxon>
        <taxon>Asterales</taxon>
        <taxon>Asteraceae</taxon>
        <taxon>Cichorioideae</taxon>
        <taxon>Cichorieae</taxon>
        <taxon>Lactucinae</taxon>
        <taxon>Lactuca</taxon>
    </lineage>
</organism>
<dbReference type="FunFam" id="3.80.10.10:FF:000095">
    <property type="entry name" value="LRR receptor-like serine/threonine-protein kinase GSO1"/>
    <property type="match status" value="1"/>
</dbReference>
<comment type="similarity">
    <text evidence="2">Belongs to the RLP family.</text>
</comment>
<evidence type="ECO:0000256" key="8">
    <source>
        <dbReference type="ARBA" id="ARBA00022989"/>
    </source>
</evidence>
<evidence type="ECO:0000256" key="10">
    <source>
        <dbReference type="ARBA" id="ARBA00023180"/>
    </source>
</evidence>
<keyword evidence="4" id="KW-0433">Leucine-rich repeat</keyword>
<dbReference type="GO" id="GO:0005886">
    <property type="term" value="C:plasma membrane"/>
    <property type="evidence" value="ECO:0007669"/>
    <property type="project" value="UniProtKB-SubCell"/>
</dbReference>
<feature type="transmembrane region" description="Helical" evidence="11">
    <location>
        <begin position="981"/>
        <end position="1004"/>
    </location>
</feature>
<dbReference type="InterPro" id="IPR013210">
    <property type="entry name" value="LRR_N_plant-typ"/>
</dbReference>
<evidence type="ECO:0000256" key="6">
    <source>
        <dbReference type="ARBA" id="ARBA00022729"/>
    </source>
</evidence>
<dbReference type="SUPFAM" id="SSF52058">
    <property type="entry name" value="L domain-like"/>
    <property type="match status" value="2"/>
</dbReference>
<dbReference type="Pfam" id="PF23598">
    <property type="entry name" value="LRR_14"/>
    <property type="match status" value="1"/>
</dbReference>
<gene>
    <name evidence="15" type="ORF">LSALG_LOCUS10433</name>
</gene>
<dbReference type="FunFam" id="3.80.10.10:FF:000383">
    <property type="entry name" value="Leucine-rich repeat receptor protein kinase EMS1"/>
    <property type="match status" value="1"/>
</dbReference>
<proteinExistence type="inferred from homology"/>
<dbReference type="Pfam" id="PF08263">
    <property type="entry name" value="LRRNT_2"/>
    <property type="match status" value="1"/>
</dbReference>
<keyword evidence="9 11" id="KW-0472">Membrane</keyword>
<reference evidence="15" key="1">
    <citation type="submission" date="2023-04" db="EMBL/GenBank/DDBJ databases">
        <authorList>
            <person name="Vijverberg K."/>
            <person name="Xiong W."/>
            <person name="Schranz E."/>
        </authorList>
    </citation>
    <scope>NUCLEOTIDE SEQUENCE</scope>
</reference>
<dbReference type="Proteomes" id="UP001177003">
    <property type="component" value="Chromosome 1"/>
</dbReference>
<dbReference type="PANTHER" id="PTHR48063">
    <property type="entry name" value="LRR RECEPTOR-LIKE KINASE"/>
    <property type="match status" value="1"/>
</dbReference>
<evidence type="ECO:0000259" key="14">
    <source>
        <dbReference type="Pfam" id="PF23598"/>
    </source>
</evidence>
<keyword evidence="5 11" id="KW-0812">Transmembrane</keyword>